<accession>A0A399R7U6</accession>
<keyword evidence="2 11" id="KW-0813">Transport</keyword>
<evidence type="ECO:0000256" key="1">
    <source>
        <dbReference type="ARBA" id="ARBA00004571"/>
    </source>
</evidence>
<evidence type="ECO:0000256" key="6">
    <source>
        <dbReference type="ARBA" id="ARBA00023004"/>
    </source>
</evidence>
<keyword evidence="8 12" id="KW-0798">TonB box</keyword>
<keyword evidence="4" id="KW-0410">Iron transport</keyword>
<feature type="domain" description="TonB-dependent receptor-like beta-barrel" evidence="13">
    <location>
        <begin position="331"/>
        <end position="745"/>
    </location>
</feature>
<keyword evidence="9 11" id="KW-0472">Membrane</keyword>
<dbReference type="CDD" id="cd01347">
    <property type="entry name" value="ligand_gated_channel"/>
    <property type="match status" value="1"/>
</dbReference>
<evidence type="ECO:0000256" key="8">
    <source>
        <dbReference type="ARBA" id="ARBA00023077"/>
    </source>
</evidence>
<proteinExistence type="inferred from homology"/>
<keyword evidence="16" id="KW-1185">Reference proteome</keyword>
<protein>
    <submittedName>
        <fullName evidence="15">TonB-dependent receptor</fullName>
    </submittedName>
</protein>
<evidence type="ECO:0000256" key="12">
    <source>
        <dbReference type="RuleBase" id="RU003357"/>
    </source>
</evidence>
<name>A0A399R7U6_9PROT</name>
<evidence type="ECO:0000256" key="7">
    <source>
        <dbReference type="ARBA" id="ARBA00023065"/>
    </source>
</evidence>
<dbReference type="Pfam" id="PF00593">
    <property type="entry name" value="TonB_dep_Rec_b-barrel"/>
    <property type="match status" value="1"/>
</dbReference>
<evidence type="ECO:0000256" key="2">
    <source>
        <dbReference type="ARBA" id="ARBA00022448"/>
    </source>
</evidence>
<reference evidence="15 16" key="1">
    <citation type="submission" date="2018-08" db="EMBL/GenBank/DDBJ databases">
        <title>Henriciella mobilis sp. nov., isolated from seawater.</title>
        <authorList>
            <person name="Cheng H."/>
            <person name="Wu Y.-H."/>
            <person name="Xu X.-W."/>
            <person name="Guo L.-L."/>
        </authorList>
    </citation>
    <scope>NUCLEOTIDE SEQUENCE [LARGE SCALE GENOMIC DNA]</scope>
    <source>
        <strain evidence="15 16">JN25</strain>
    </source>
</reference>
<evidence type="ECO:0000259" key="13">
    <source>
        <dbReference type="Pfam" id="PF00593"/>
    </source>
</evidence>
<dbReference type="PANTHER" id="PTHR32552">
    <property type="entry name" value="FERRICHROME IRON RECEPTOR-RELATED"/>
    <property type="match status" value="1"/>
</dbReference>
<dbReference type="Proteomes" id="UP000266385">
    <property type="component" value="Unassembled WGS sequence"/>
</dbReference>
<keyword evidence="3 11" id="KW-1134">Transmembrane beta strand</keyword>
<keyword evidence="5 11" id="KW-0812">Transmembrane</keyword>
<gene>
    <name evidence="15" type="ORF">D1223_18060</name>
</gene>
<evidence type="ECO:0000256" key="5">
    <source>
        <dbReference type="ARBA" id="ARBA00022692"/>
    </source>
</evidence>
<dbReference type="InterPro" id="IPR036942">
    <property type="entry name" value="Beta-barrel_TonB_sf"/>
</dbReference>
<dbReference type="PANTHER" id="PTHR32552:SF81">
    <property type="entry name" value="TONB-DEPENDENT OUTER MEMBRANE RECEPTOR"/>
    <property type="match status" value="1"/>
</dbReference>
<keyword evidence="10 11" id="KW-0998">Cell outer membrane</keyword>
<comment type="caution">
    <text evidence="15">The sequence shown here is derived from an EMBL/GenBank/DDBJ whole genome shotgun (WGS) entry which is preliminary data.</text>
</comment>
<evidence type="ECO:0000256" key="9">
    <source>
        <dbReference type="ARBA" id="ARBA00023136"/>
    </source>
</evidence>
<evidence type="ECO:0000313" key="15">
    <source>
        <dbReference type="EMBL" id="RIJ26843.1"/>
    </source>
</evidence>
<organism evidence="15 16">
    <name type="scientific">Henriciella mobilis</name>
    <dbReference type="NCBI Taxonomy" id="2305467"/>
    <lineage>
        <taxon>Bacteria</taxon>
        <taxon>Pseudomonadati</taxon>
        <taxon>Pseudomonadota</taxon>
        <taxon>Alphaproteobacteria</taxon>
        <taxon>Hyphomonadales</taxon>
        <taxon>Hyphomonadaceae</taxon>
        <taxon>Henriciella</taxon>
    </lineage>
</organism>
<dbReference type="InterPro" id="IPR039426">
    <property type="entry name" value="TonB-dep_rcpt-like"/>
</dbReference>
<comment type="subcellular location">
    <subcellularLocation>
        <location evidence="1 11">Cell outer membrane</location>
        <topology evidence="1 11">Multi-pass membrane protein</topology>
    </subcellularLocation>
</comment>
<dbReference type="InterPro" id="IPR000531">
    <property type="entry name" value="Beta-barrel_TonB"/>
</dbReference>
<comment type="similarity">
    <text evidence="11 12">Belongs to the TonB-dependent receptor family.</text>
</comment>
<dbReference type="EMBL" id="QWFX01000016">
    <property type="protein sequence ID" value="RIJ26843.1"/>
    <property type="molecule type" value="Genomic_DNA"/>
</dbReference>
<keyword evidence="7" id="KW-0406">Ion transport</keyword>
<keyword evidence="15" id="KW-0675">Receptor</keyword>
<evidence type="ECO:0000259" key="14">
    <source>
        <dbReference type="Pfam" id="PF07715"/>
    </source>
</evidence>
<evidence type="ECO:0000256" key="10">
    <source>
        <dbReference type="ARBA" id="ARBA00023237"/>
    </source>
</evidence>
<evidence type="ECO:0000256" key="11">
    <source>
        <dbReference type="PROSITE-ProRule" id="PRU01360"/>
    </source>
</evidence>
<dbReference type="Pfam" id="PF07715">
    <property type="entry name" value="Plug"/>
    <property type="match status" value="1"/>
</dbReference>
<evidence type="ECO:0000256" key="3">
    <source>
        <dbReference type="ARBA" id="ARBA00022452"/>
    </source>
</evidence>
<evidence type="ECO:0000256" key="4">
    <source>
        <dbReference type="ARBA" id="ARBA00022496"/>
    </source>
</evidence>
<dbReference type="GO" id="GO:0006826">
    <property type="term" value="P:iron ion transport"/>
    <property type="evidence" value="ECO:0007669"/>
    <property type="project" value="UniProtKB-KW"/>
</dbReference>
<dbReference type="InterPro" id="IPR012910">
    <property type="entry name" value="Plug_dom"/>
</dbReference>
<dbReference type="GO" id="GO:0009279">
    <property type="term" value="C:cell outer membrane"/>
    <property type="evidence" value="ECO:0007669"/>
    <property type="project" value="UniProtKB-SubCell"/>
</dbReference>
<evidence type="ECO:0000313" key="16">
    <source>
        <dbReference type="Proteomes" id="UP000266385"/>
    </source>
</evidence>
<dbReference type="AlphaFoldDB" id="A0A399R7U6"/>
<dbReference type="Gene3D" id="2.40.170.20">
    <property type="entry name" value="TonB-dependent receptor, beta-barrel domain"/>
    <property type="match status" value="1"/>
</dbReference>
<feature type="domain" description="TonB-dependent receptor plug" evidence="14">
    <location>
        <begin position="116"/>
        <end position="225"/>
    </location>
</feature>
<keyword evidence="6" id="KW-0408">Iron</keyword>
<sequence length="793" mass="86599">MVFGRVICMGGHASGTSERSKYQHLVHPQDDITKPCMTRPGAAHSREEKMTKIQLNSTRVRTCLASGTLLCALLAPPVYAQSTEDGADQASKAPRSSAEKLMGTVTVTATKKVENQQDVPVAVTGIDEQQLEAIHFRDLSSLSFTIPNVSFDDNGQVKGFANFSIRGQGLNSSIPSLDPTVGLFVDGIYQGVSGGQVQDNFDIEAIEVLRGPQGIYFGRNVTGGAVLIRTKKPTDELRVHGRLAAETGLRTIADASVSGPIIKDRLNAKLAAYYSHDDGWHTNDFDNSEFGEDEQYIIRPALAFMPTDNVEFLLRMEVGHAEGDGPATQNHGLFDRDSFNFSIDEPGFYENEWASATLETNIDVSFGNGRITNILGWRTLESDAFLDVDSTPNTVFDSGTYLDQEQISNELRYVGTFGPVDVTTGLYYFSQDMFFLERRIFGGGANILDGGGDGTFSTLAAFVALDWHLNDTWTINIGGRYSQEDKEARVSTLRPGGGDYESRSGLNPDFEDEDTWESFSPRLGVQWEPDSDTQVYAYVAKGFRSGGYNFRNTVPGATPGPYDQEENTTYEIGLKKDFNEGKGRVNLAAFQNTIQDIQREVQVPLGDLGFVQQIQNVGEAQVIGFEGEVQYAVTSNLVLAANFGYLDSEYNSLNIDITRDGVIDEDDYGLLLPRLAPWIYGVNATLDIPVGAGLITGRLAYSHRDKSYHTDDNVGFYAPVDLLNGSIAFEPNSGSFRLTLYGKNLTNETTYGNNVVLPDSPAFGGDGIPGNAFPTFAPLGRGTVLGVELTVDY</sequence>
<dbReference type="SUPFAM" id="SSF56935">
    <property type="entry name" value="Porins"/>
    <property type="match status" value="1"/>
</dbReference>
<dbReference type="PROSITE" id="PS52016">
    <property type="entry name" value="TONB_DEPENDENT_REC_3"/>
    <property type="match status" value="1"/>
</dbReference>